<organism evidence="3 4">
    <name type="scientific">Neorhizobium lilium</name>
    <dbReference type="NCBI Taxonomy" id="2503024"/>
    <lineage>
        <taxon>Bacteria</taxon>
        <taxon>Pseudomonadati</taxon>
        <taxon>Pseudomonadota</taxon>
        <taxon>Alphaproteobacteria</taxon>
        <taxon>Hyphomicrobiales</taxon>
        <taxon>Rhizobiaceae</taxon>
        <taxon>Rhizobium/Agrobacterium group</taxon>
        <taxon>Neorhizobium</taxon>
    </lineage>
</organism>
<dbReference type="OrthoDB" id="582170at2"/>
<dbReference type="SUPFAM" id="SSF52172">
    <property type="entry name" value="CheY-like"/>
    <property type="match status" value="1"/>
</dbReference>
<dbReference type="GO" id="GO:0000160">
    <property type="term" value="P:phosphorelay signal transduction system"/>
    <property type="evidence" value="ECO:0007669"/>
    <property type="project" value="InterPro"/>
</dbReference>
<protein>
    <submittedName>
        <fullName evidence="3">Response regulator</fullName>
    </submittedName>
</protein>
<dbReference type="Proteomes" id="UP000287687">
    <property type="component" value="Unassembled WGS sequence"/>
</dbReference>
<proteinExistence type="predicted"/>
<accession>A0A444LNL9</accession>
<gene>
    <name evidence="3" type="ORF">EPK99_02130</name>
</gene>
<sequence>MTGNQYSGKRILVVEDDYLIAQQLVDWLEENGAQVVGPAPNVVRALALAQGNSQLDAAILDINLNGEMVFPVADLLLSRSVPFVFATGYDGKDIPDLYHTVPRFSKPIEGGDLQDTLFRR</sequence>
<comment type="caution">
    <text evidence="3">The sequence shown here is derived from an EMBL/GenBank/DDBJ whole genome shotgun (WGS) entry which is preliminary data.</text>
</comment>
<dbReference type="Gene3D" id="3.40.50.2300">
    <property type="match status" value="1"/>
</dbReference>
<dbReference type="PROSITE" id="PS50110">
    <property type="entry name" value="RESPONSE_REGULATORY"/>
    <property type="match status" value="1"/>
</dbReference>
<feature type="modified residue" description="4-aspartylphosphate" evidence="1">
    <location>
        <position position="61"/>
    </location>
</feature>
<dbReference type="EMBL" id="SBIP01000001">
    <property type="protein sequence ID" value="RWX81852.1"/>
    <property type="molecule type" value="Genomic_DNA"/>
</dbReference>
<keyword evidence="1" id="KW-0597">Phosphoprotein</keyword>
<evidence type="ECO:0000313" key="4">
    <source>
        <dbReference type="Proteomes" id="UP000287687"/>
    </source>
</evidence>
<dbReference type="InterPro" id="IPR001789">
    <property type="entry name" value="Sig_transdc_resp-reg_receiver"/>
</dbReference>
<dbReference type="InterPro" id="IPR011006">
    <property type="entry name" value="CheY-like_superfamily"/>
</dbReference>
<reference evidence="3 4" key="1">
    <citation type="submission" date="2019-01" db="EMBL/GenBank/DDBJ databases">
        <title>The draft genome of Rhizobium sp. 24NR.</title>
        <authorList>
            <person name="Liu L."/>
            <person name="Liang L."/>
            <person name="Shi S."/>
            <person name="Xu L."/>
            <person name="Wang X."/>
            <person name="Li L."/>
            <person name="Zhang X."/>
        </authorList>
    </citation>
    <scope>NUCLEOTIDE SEQUENCE [LARGE SCALE GENOMIC DNA]</scope>
    <source>
        <strain evidence="3 4">24NR</strain>
    </source>
</reference>
<evidence type="ECO:0000256" key="1">
    <source>
        <dbReference type="PROSITE-ProRule" id="PRU00169"/>
    </source>
</evidence>
<keyword evidence="4" id="KW-1185">Reference proteome</keyword>
<feature type="domain" description="Response regulatory" evidence="2">
    <location>
        <begin position="10"/>
        <end position="120"/>
    </location>
</feature>
<evidence type="ECO:0000259" key="2">
    <source>
        <dbReference type="PROSITE" id="PS50110"/>
    </source>
</evidence>
<evidence type="ECO:0000313" key="3">
    <source>
        <dbReference type="EMBL" id="RWX81852.1"/>
    </source>
</evidence>
<dbReference type="SMART" id="SM00448">
    <property type="entry name" value="REC"/>
    <property type="match status" value="1"/>
</dbReference>
<name>A0A444LNL9_9HYPH</name>
<dbReference type="AlphaFoldDB" id="A0A444LNL9"/>